<dbReference type="CDD" id="cd00130">
    <property type="entry name" value="PAS"/>
    <property type="match status" value="2"/>
</dbReference>
<dbReference type="GO" id="GO:0000155">
    <property type="term" value="F:phosphorelay sensor kinase activity"/>
    <property type="evidence" value="ECO:0007669"/>
    <property type="project" value="InterPro"/>
</dbReference>
<evidence type="ECO:0000313" key="13">
    <source>
        <dbReference type="EMBL" id="RXI30542.1"/>
    </source>
</evidence>
<dbReference type="GO" id="GO:0006355">
    <property type="term" value="P:regulation of DNA-templated transcription"/>
    <property type="evidence" value="ECO:0007669"/>
    <property type="project" value="InterPro"/>
</dbReference>
<evidence type="ECO:0000313" key="15">
    <source>
        <dbReference type="Proteomes" id="UP000290588"/>
    </source>
</evidence>
<evidence type="ECO:0000256" key="5">
    <source>
        <dbReference type="ARBA" id="ARBA00022741"/>
    </source>
</evidence>
<dbReference type="PANTHER" id="PTHR43065:SF46">
    <property type="entry name" value="C4-DICARBOXYLATE TRANSPORT SENSOR PROTEIN DCTB"/>
    <property type="match status" value="1"/>
</dbReference>
<dbReference type="OrthoDB" id="9805967at2"/>
<evidence type="ECO:0000256" key="2">
    <source>
        <dbReference type="ARBA" id="ARBA00012438"/>
    </source>
</evidence>
<evidence type="ECO:0000256" key="7">
    <source>
        <dbReference type="ARBA" id="ARBA00022840"/>
    </source>
</evidence>
<dbReference type="AlphaFoldDB" id="A0A347U7N1"/>
<dbReference type="EMBL" id="CP032097">
    <property type="protein sequence ID" value="AXX94859.1"/>
    <property type="molecule type" value="Genomic_DNA"/>
</dbReference>
<dbReference type="SUPFAM" id="SSF55785">
    <property type="entry name" value="PYP-like sensor domain (PAS domain)"/>
    <property type="match status" value="2"/>
</dbReference>
<keyword evidence="4" id="KW-0808">Transferase</keyword>
<dbReference type="EC" id="2.7.13.3" evidence="2"/>
<dbReference type="InterPro" id="IPR003594">
    <property type="entry name" value="HATPase_dom"/>
</dbReference>
<dbReference type="InterPro" id="IPR005467">
    <property type="entry name" value="His_kinase_dom"/>
</dbReference>
<organism evidence="13 15">
    <name type="scientific">Arcobacter ellisii</name>
    <dbReference type="NCBI Taxonomy" id="913109"/>
    <lineage>
        <taxon>Bacteria</taxon>
        <taxon>Pseudomonadati</taxon>
        <taxon>Campylobacterota</taxon>
        <taxon>Epsilonproteobacteria</taxon>
        <taxon>Campylobacterales</taxon>
        <taxon>Arcobacteraceae</taxon>
        <taxon>Arcobacter</taxon>
    </lineage>
</organism>
<dbReference type="CDD" id="cd00082">
    <property type="entry name" value="HisKA"/>
    <property type="match status" value="1"/>
</dbReference>
<dbReference type="SMART" id="SM00387">
    <property type="entry name" value="HATPase_c"/>
    <property type="match status" value="1"/>
</dbReference>
<keyword evidence="3" id="KW-0597">Phosphoprotein</keyword>
<dbReference type="PROSITE" id="PS50109">
    <property type="entry name" value="HIS_KIN"/>
    <property type="match status" value="1"/>
</dbReference>
<dbReference type="InterPro" id="IPR004358">
    <property type="entry name" value="Sig_transdc_His_kin-like_C"/>
</dbReference>
<dbReference type="Pfam" id="PF13426">
    <property type="entry name" value="PAS_9"/>
    <property type="match status" value="1"/>
</dbReference>
<dbReference type="Gene3D" id="3.30.450.20">
    <property type="entry name" value="PAS domain"/>
    <property type="match status" value="2"/>
</dbReference>
<evidence type="ECO:0000256" key="9">
    <source>
        <dbReference type="SAM" id="Coils"/>
    </source>
</evidence>
<dbReference type="Gene3D" id="1.10.287.130">
    <property type="match status" value="1"/>
</dbReference>
<dbReference type="PROSITE" id="PS50112">
    <property type="entry name" value="PAS"/>
    <property type="match status" value="1"/>
</dbReference>
<dbReference type="InterPro" id="IPR013767">
    <property type="entry name" value="PAS_fold"/>
</dbReference>
<dbReference type="Proteomes" id="UP000290588">
    <property type="component" value="Unassembled WGS sequence"/>
</dbReference>
<dbReference type="Gene3D" id="3.30.565.10">
    <property type="entry name" value="Histidine kinase-like ATPase, C-terminal domain"/>
    <property type="match status" value="1"/>
</dbReference>
<evidence type="ECO:0000313" key="12">
    <source>
        <dbReference type="EMBL" id="AXX94859.1"/>
    </source>
</evidence>
<proteinExistence type="predicted"/>
<dbReference type="InterPro" id="IPR036890">
    <property type="entry name" value="HATPase_C_sf"/>
</dbReference>
<evidence type="ECO:0000256" key="6">
    <source>
        <dbReference type="ARBA" id="ARBA00022777"/>
    </source>
</evidence>
<evidence type="ECO:0000256" key="4">
    <source>
        <dbReference type="ARBA" id="ARBA00022679"/>
    </source>
</evidence>
<feature type="domain" description="Histidine kinase" evidence="10">
    <location>
        <begin position="272"/>
        <end position="497"/>
    </location>
</feature>
<dbReference type="Pfam" id="PF02518">
    <property type="entry name" value="HATPase_c"/>
    <property type="match status" value="1"/>
</dbReference>
<evidence type="ECO:0000259" key="10">
    <source>
        <dbReference type="PROSITE" id="PS50109"/>
    </source>
</evidence>
<protein>
    <recommendedName>
        <fullName evidence="2">histidine kinase</fullName>
        <ecNumber evidence="2">2.7.13.3</ecNumber>
    </recommendedName>
</protein>
<dbReference type="InterPro" id="IPR036097">
    <property type="entry name" value="HisK_dim/P_sf"/>
</dbReference>
<dbReference type="InterPro" id="IPR000014">
    <property type="entry name" value="PAS"/>
</dbReference>
<reference evidence="13 15" key="1">
    <citation type="submission" date="2017-09" db="EMBL/GenBank/DDBJ databases">
        <title>Genomics of the genus Arcobacter.</title>
        <authorList>
            <person name="Perez-Cataluna A."/>
            <person name="Figueras M.J."/>
            <person name="Salas-Masso N."/>
        </authorList>
    </citation>
    <scope>NUCLEOTIDE SEQUENCE [LARGE SCALE GENOMIC DNA]</scope>
    <source>
        <strain evidence="13 15">CECT 7837</strain>
    </source>
</reference>
<dbReference type="InterPro" id="IPR035965">
    <property type="entry name" value="PAS-like_dom_sf"/>
</dbReference>
<keyword evidence="7" id="KW-0067">ATP-binding</keyword>
<evidence type="ECO:0000313" key="14">
    <source>
        <dbReference type="Proteomes" id="UP000262582"/>
    </source>
</evidence>
<dbReference type="Pfam" id="PF00989">
    <property type="entry name" value="PAS"/>
    <property type="match status" value="1"/>
</dbReference>
<dbReference type="EMBL" id="NXIG01000006">
    <property type="protein sequence ID" value="RXI30542.1"/>
    <property type="molecule type" value="Genomic_DNA"/>
</dbReference>
<gene>
    <name evidence="12" type="ORF">AELL_1191</name>
    <name evidence="13" type="ORF">CP962_07175</name>
</gene>
<dbReference type="SMART" id="SM00091">
    <property type="entry name" value="PAS"/>
    <property type="match status" value="2"/>
</dbReference>
<keyword evidence="8" id="KW-0902">Two-component regulatory system</keyword>
<dbReference type="SUPFAM" id="SSF55874">
    <property type="entry name" value="ATPase domain of HSP90 chaperone/DNA topoisomerase II/histidine kinase"/>
    <property type="match status" value="1"/>
</dbReference>
<dbReference type="InterPro" id="IPR003661">
    <property type="entry name" value="HisK_dim/P_dom"/>
</dbReference>
<evidence type="ECO:0000256" key="8">
    <source>
        <dbReference type="ARBA" id="ARBA00023012"/>
    </source>
</evidence>
<comment type="catalytic activity">
    <reaction evidence="1">
        <text>ATP + protein L-histidine = ADP + protein N-phospho-L-histidine.</text>
        <dbReference type="EC" id="2.7.13.3"/>
    </reaction>
</comment>
<evidence type="ECO:0000256" key="3">
    <source>
        <dbReference type="ARBA" id="ARBA00022553"/>
    </source>
</evidence>
<keyword evidence="9" id="KW-0175">Coiled coil</keyword>
<accession>A0A347U7N1</accession>
<dbReference type="GO" id="GO:0005524">
    <property type="term" value="F:ATP binding"/>
    <property type="evidence" value="ECO:0007669"/>
    <property type="project" value="UniProtKB-KW"/>
</dbReference>
<dbReference type="SUPFAM" id="SSF47384">
    <property type="entry name" value="Homodimeric domain of signal transducing histidine kinase"/>
    <property type="match status" value="1"/>
</dbReference>
<dbReference type="KEGG" id="aell:AELL_1191"/>
<keyword evidence="6 13" id="KW-0418">Kinase</keyword>
<name>A0A347U7N1_9BACT</name>
<evidence type="ECO:0000259" key="11">
    <source>
        <dbReference type="PROSITE" id="PS50112"/>
    </source>
</evidence>
<feature type="coiled-coil region" evidence="9">
    <location>
        <begin position="133"/>
        <end position="160"/>
    </location>
</feature>
<keyword evidence="14" id="KW-1185">Reference proteome</keyword>
<sequence>MKLDNSKFDIICNTVDNGIILINKNLEVQFWNKWLEIRTGISANEIINKNLIDFYPNIDEKKLTRKISTALKLNSSTFYTPQISKYLVNIELGKVTDKVFDNMQQSITITPLDIENELVIIYIYDVTMLCEINFKLKEIKEKVEEKNEELNLLFDTTMEAIILFKDDRVVDCNKVAIELLNYSSKYDLINKSFYELIHNKRILEKIHDRPLETTILRSDDSSFKALINIKDTVINSQIFKIVTIVDISEIKRKENLLAEQSKLAAMGEMIGNIAHQWRQPLNIISITASSTKLKKEIGLLTDKILLDSLKLISDTTEHLSNTIDVFKDFLKEDKEKSLFNLTQNIQNNIALIETILNENKIRIDLDLDDEIYLFNFSNEFSQALINILNNASDAISSKLKQNELRLIKISTKQLKDIVEITILDNAGGIEKDIIEKIFEPYFTTKHKFQGTGLGLYMTHKIIKMSMKGKITVSNKEFTYEDKEYIGAEFKITLPSNT</sequence>
<keyword evidence="5" id="KW-0547">Nucleotide-binding</keyword>
<dbReference type="RefSeq" id="WP_118917067.1">
    <property type="nucleotide sequence ID" value="NZ_CP032097.1"/>
</dbReference>
<evidence type="ECO:0000256" key="1">
    <source>
        <dbReference type="ARBA" id="ARBA00000085"/>
    </source>
</evidence>
<dbReference type="PANTHER" id="PTHR43065">
    <property type="entry name" value="SENSOR HISTIDINE KINASE"/>
    <property type="match status" value="1"/>
</dbReference>
<reference evidence="12 14" key="2">
    <citation type="submission" date="2018-08" db="EMBL/GenBank/DDBJ databases">
        <title>Complete genome of the Arcobacter ellisii type strain LMG 26155.</title>
        <authorList>
            <person name="Miller W.G."/>
            <person name="Yee E."/>
            <person name="Bono J.L."/>
        </authorList>
    </citation>
    <scope>NUCLEOTIDE SEQUENCE [LARGE SCALE GENOMIC DNA]</scope>
    <source>
        <strain evidence="12 14">LMG 26155</strain>
    </source>
</reference>
<dbReference type="PRINTS" id="PR00344">
    <property type="entry name" value="BCTRLSENSOR"/>
</dbReference>
<dbReference type="Proteomes" id="UP000262582">
    <property type="component" value="Chromosome"/>
</dbReference>
<feature type="domain" description="PAS" evidence="11">
    <location>
        <begin position="4"/>
        <end position="74"/>
    </location>
</feature>